<dbReference type="Proteomes" id="UP000472273">
    <property type="component" value="Unplaced"/>
</dbReference>
<dbReference type="GO" id="GO:0002474">
    <property type="term" value="P:antigen processing and presentation of peptide antigen via MHC class I"/>
    <property type="evidence" value="ECO:0007669"/>
    <property type="project" value="UniProtKB-KW"/>
</dbReference>
<evidence type="ECO:0000256" key="4">
    <source>
        <dbReference type="ARBA" id="ARBA00022729"/>
    </source>
</evidence>
<dbReference type="GO" id="GO:0005615">
    <property type="term" value="C:extracellular space"/>
    <property type="evidence" value="ECO:0007669"/>
    <property type="project" value="TreeGrafter"/>
</dbReference>
<keyword evidence="5" id="KW-0391">Immunity</keyword>
<proteinExistence type="predicted"/>
<evidence type="ECO:0000256" key="5">
    <source>
        <dbReference type="ARBA" id="ARBA00022859"/>
    </source>
</evidence>
<keyword evidence="3" id="KW-0812">Transmembrane</keyword>
<evidence type="ECO:0000256" key="6">
    <source>
        <dbReference type="ARBA" id="ARBA00022989"/>
    </source>
</evidence>
<keyword evidence="11" id="KW-1185">Reference proteome</keyword>
<evidence type="ECO:0000256" key="7">
    <source>
        <dbReference type="ARBA" id="ARBA00023136"/>
    </source>
</evidence>
<dbReference type="Gene3D" id="2.60.40.10">
    <property type="entry name" value="Immunoglobulins"/>
    <property type="match status" value="1"/>
</dbReference>
<evidence type="ECO:0000256" key="1">
    <source>
        <dbReference type="ARBA" id="ARBA00004479"/>
    </source>
</evidence>
<dbReference type="Ensembl" id="ENSPTXT00000018280.1">
    <property type="protein sequence ID" value="ENSPTXP00000017748.1"/>
    <property type="gene ID" value="ENSPTXG00000012195.1"/>
</dbReference>
<sequence length="108" mass="12078">VALEGLRVNSGISADPPVVTVSSRTEVEDGMETHVCRLDGFYPREIDASRTRDGEAWEKDTFHGPVVSNADGTYHYWLIHRPAWPSKEKAVLWEPRSSGEAAVRGREE</sequence>
<dbReference type="SUPFAM" id="SSF48726">
    <property type="entry name" value="Immunoglobulin"/>
    <property type="match status" value="1"/>
</dbReference>
<comment type="subcellular location">
    <subcellularLocation>
        <location evidence="1">Membrane</location>
        <topology evidence="1">Single-pass type I membrane protein</topology>
    </subcellularLocation>
</comment>
<keyword evidence="6" id="KW-1133">Transmembrane helix</keyword>
<dbReference type="GO" id="GO:0042612">
    <property type="term" value="C:MHC class I protein complex"/>
    <property type="evidence" value="ECO:0007669"/>
    <property type="project" value="UniProtKB-KW"/>
</dbReference>
<dbReference type="PANTHER" id="PTHR16675">
    <property type="entry name" value="MHC CLASS I-RELATED"/>
    <property type="match status" value="1"/>
</dbReference>
<dbReference type="InterPro" id="IPR013783">
    <property type="entry name" value="Ig-like_fold"/>
</dbReference>
<name>A0A670Z7C9_PSETE</name>
<keyword evidence="8" id="KW-1015">Disulfide bond</keyword>
<evidence type="ECO:0000256" key="9">
    <source>
        <dbReference type="ARBA" id="ARBA00023180"/>
    </source>
</evidence>
<keyword evidence="4" id="KW-0732">Signal</keyword>
<evidence type="ECO:0000313" key="10">
    <source>
        <dbReference type="Ensembl" id="ENSPTXP00000017748.1"/>
    </source>
</evidence>
<dbReference type="PANTHER" id="PTHR16675:SF242">
    <property type="entry name" value="MAJOR HISTOCOMPATIBILITY COMPLEX CLASS I-RELATED GENE PROTEIN"/>
    <property type="match status" value="1"/>
</dbReference>
<keyword evidence="7" id="KW-0472">Membrane</keyword>
<reference evidence="10" key="2">
    <citation type="submission" date="2025-09" db="UniProtKB">
        <authorList>
            <consortium name="Ensembl"/>
        </authorList>
    </citation>
    <scope>IDENTIFICATION</scope>
</reference>
<evidence type="ECO:0000256" key="3">
    <source>
        <dbReference type="ARBA" id="ARBA00022692"/>
    </source>
</evidence>
<dbReference type="InterPro" id="IPR036179">
    <property type="entry name" value="Ig-like_dom_sf"/>
</dbReference>
<keyword evidence="9" id="KW-0325">Glycoprotein</keyword>
<organism evidence="10 11">
    <name type="scientific">Pseudonaja textilis</name>
    <name type="common">Eastern brown snake</name>
    <dbReference type="NCBI Taxonomy" id="8673"/>
    <lineage>
        <taxon>Eukaryota</taxon>
        <taxon>Metazoa</taxon>
        <taxon>Chordata</taxon>
        <taxon>Craniata</taxon>
        <taxon>Vertebrata</taxon>
        <taxon>Euteleostomi</taxon>
        <taxon>Lepidosauria</taxon>
        <taxon>Squamata</taxon>
        <taxon>Bifurcata</taxon>
        <taxon>Unidentata</taxon>
        <taxon>Episquamata</taxon>
        <taxon>Toxicofera</taxon>
        <taxon>Serpentes</taxon>
        <taxon>Colubroidea</taxon>
        <taxon>Elapidae</taxon>
        <taxon>Hydrophiinae</taxon>
        <taxon>Pseudonaja</taxon>
    </lineage>
</organism>
<evidence type="ECO:0000313" key="11">
    <source>
        <dbReference type="Proteomes" id="UP000472273"/>
    </source>
</evidence>
<evidence type="ECO:0000256" key="2">
    <source>
        <dbReference type="ARBA" id="ARBA00022451"/>
    </source>
</evidence>
<reference evidence="10" key="1">
    <citation type="submission" date="2025-08" db="UniProtKB">
        <authorList>
            <consortium name="Ensembl"/>
        </authorList>
    </citation>
    <scope>IDENTIFICATION</scope>
</reference>
<keyword evidence="2" id="KW-0490">MHC I</keyword>
<dbReference type="GO" id="GO:0006955">
    <property type="term" value="P:immune response"/>
    <property type="evidence" value="ECO:0007669"/>
    <property type="project" value="TreeGrafter"/>
</dbReference>
<dbReference type="GO" id="GO:0009897">
    <property type="term" value="C:external side of plasma membrane"/>
    <property type="evidence" value="ECO:0007669"/>
    <property type="project" value="TreeGrafter"/>
</dbReference>
<dbReference type="InterPro" id="IPR050208">
    <property type="entry name" value="MHC_class-I_related"/>
</dbReference>
<accession>A0A670Z7C9</accession>
<protein>
    <submittedName>
        <fullName evidence="10">Uncharacterized protein</fullName>
    </submittedName>
</protein>
<evidence type="ECO:0000256" key="8">
    <source>
        <dbReference type="ARBA" id="ARBA00023157"/>
    </source>
</evidence>
<dbReference type="AlphaFoldDB" id="A0A670Z7C9"/>
<dbReference type="GeneTree" id="ENSGT01050000245879"/>